<dbReference type="Gene3D" id="3.30.700.10">
    <property type="entry name" value="Glycoprotein, Type 4 Pilin"/>
    <property type="match status" value="1"/>
</dbReference>
<keyword evidence="5 6" id="KW-0472">Membrane</keyword>
<dbReference type="Gene3D" id="2.60.40.1120">
    <property type="entry name" value="Carboxypeptidase-like, regulatory domain"/>
    <property type="match status" value="1"/>
</dbReference>
<keyword evidence="4 6" id="KW-1133">Transmembrane helix</keyword>
<evidence type="ECO:0000256" key="1">
    <source>
        <dbReference type="ARBA" id="ARBA00004167"/>
    </source>
</evidence>
<proteinExistence type="predicted"/>
<dbReference type="Proteomes" id="UP000229916">
    <property type="component" value="Unassembled WGS sequence"/>
</dbReference>
<dbReference type="NCBIfam" id="TIGR02532">
    <property type="entry name" value="IV_pilin_GFxxxE"/>
    <property type="match status" value="1"/>
</dbReference>
<dbReference type="AlphaFoldDB" id="A0A2M7ALP5"/>
<dbReference type="InterPro" id="IPR045584">
    <property type="entry name" value="Pilin-like"/>
</dbReference>
<dbReference type="PRINTS" id="PR00813">
    <property type="entry name" value="BCTERIALGSPG"/>
</dbReference>
<sequence length="306" mass="33328">MALKYKKIDLSSGFSLIEILIVVAILGILAAVIFLIIGPNNLVKARDTKQKGDLRGIADAAQKYNLQYGKYPDSFVDLENGAQSPLGKPPSSVVNILGNNYGFKKINENMRVWGYLEKEKAYYVWDSACPQFIITTSDPNGDTFDCTHEIADDETPVAPPPPPATYKISGYIDVQGRSDDKGVTVTFRQGSDTYFAVNSSWGHYEVNVPAGTYTVTADMNLYLSAQTFTNVTADSTLPNTVIRGGDANDDGKIDSIDQNLIGSNFGKKCGDSGFDLRADINKDCMVDILDLVLMGGNFGLTQPTTW</sequence>
<evidence type="ECO:0000256" key="4">
    <source>
        <dbReference type="ARBA" id="ARBA00022989"/>
    </source>
</evidence>
<comment type="subcellular location">
    <subcellularLocation>
        <location evidence="1">Membrane</location>
        <topology evidence="1">Single-pass membrane protein</topology>
    </subcellularLocation>
</comment>
<dbReference type="GO" id="GO:0000272">
    <property type="term" value="P:polysaccharide catabolic process"/>
    <property type="evidence" value="ECO:0007669"/>
    <property type="project" value="InterPro"/>
</dbReference>
<comment type="caution">
    <text evidence="7">The sequence shown here is derived from an EMBL/GenBank/DDBJ whole genome shotgun (WGS) entry which is preliminary data.</text>
</comment>
<dbReference type="InterPro" id="IPR012902">
    <property type="entry name" value="N_methyl_site"/>
</dbReference>
<dbReference type="SUPFAM" id="SSF49452">
    <property type="entry name" value="Starch-binding domain-like"/>
    <property type="match status" value="1"/>
</dbReference>
<evidence type="ECO:0000313" key="7">
    <source>
        <dbReference type="EMBL" id="PIU68285.1"/>
    </source>
</evidence>
<evidence type="ECO:0000256" key="3">
    <source>
        <dbReference type="ARBA" id="ARBA00022692"/>
    </source>
</evidence>
<dbReference type="PANTHER" id="PTHR30093">
    <property type="entry name" value="GENERAL SECRETION PATHWAY PROTEIN G"/>
    <property type="match status" value="1"/>
</dbReference>
<evidence type="ECO:0000256" key="6">
    <source>
        <dbReference type="SAM" id="Phobius"/>
    </source>
</evidence>
<dbReference type="Gene3D" id="1.10.1330.10">
    <property type="entry name" value="Dockerin domain"/>
    <property type="match status" value="1"/>
</dbReference>
<dbReference type="GO" id="GO:0015627">
    <property type="term" value="C:type II protein secretion system complex"/>
    <property type="evidence" value="ECO:0007669"/>
    <property type="project" value="InterPro"/>
</dbReference>
<dbReference type="PROSITE" id="PS00409">
    <property type="entry name" value="PROKAR_NTER_METHYL"/>
    <property type="match status" value="1"/>
</dbReference>
<evidence type="ECO:0000256" key="2">
    <source>
        <dbReference type="ARBA" id="ARBA00022481"/>
    </source>
</evidence>
<feature type="transmembrane region" description="Helical" evidence="6">
    <location>
        <begin position="12"/>
        <end position="37"/>
    </location>
</feature>
<dbReference type="InterPro" id="IPR036439">
    <property type="entry name" value="Dockerin_dom_sf"/>
</dbReference>
<dbReference type="GO" id="GO:0030246">
    <property type="term" value="F:carbohydrate binding"/>
    <property type="evidence" value="ECO:0007669"/>
    <property type="project" value="InterPro"/>
</dbReference>
<dbReference type="InterPro" id="IPR013784">
    <property type="entry name" value="Carb-bd-like_fold"/>
</dbReference>
<organism evidence="7 8">
    <name type="scientific">candidate division WWE3 bacterium CG06_land_8_20_14_3_00_42_16</name>
    <dbReference type="NCBI Taxonomy" id="1975083"/>
    <lineage>
        <taxon>Bacteria</taxon>
        <taxon>Katanobacteria</taxon>
    </lineage>
</organism>
<reference evidence="8" key="1">
    <citation type="submission" date="2017-09" db="EMBL/GenBank/DDBJ databases">
        <title>Depth-based differentiation of microbial function through sediment-hosted aquifers and enrichment of novel symbionts in the deep terrestrial subsurface.</title>
        <authorList>
            <person name="Probst A.J."/>
            <person name="Ladd B."/>
            <person name="Jarett J.K."/>
            <person name="Geller-Mcgrath D.E."/>
            <person name="Sieber C.M.K."/>
            <person name="Emerson J.B."/>
            <person name="Anantharaman K."/>
            <person name="Thomas B.C."/>
            <person name="Malmstrom R."/>
            <person name="Stieglmeier M."/>
            <person name="Klingl A."/>
            <person name="Woyke T."/>
            <person name="Ryan C.M."/>
            <person name="Banfield J.F."/>
        </authorList>
    </citation>
    <scope>NUCLEOTIDE SEQUENCE [LARGE SCALE GENOMIC DNA]</scope>
</reference>
<evidence type="ECO:0008006" key="9">
    <source>
        <dbReference type="Google" id="ProtNLM"/>
    </source>
</evidence>
<dbReference type="GO" id="GO:0015628">
    <property type="term" value="P:protein secretion by the type II secretion system"/>
    <property type="evidence" value="ECO:0007669"/>
    <property type="project" value="InterPro"/>
</dbReference>
<dbReference type="SUPFAM" id="SSF54523">
    <property type="entry name" value="Pili subunits"/>
    <property type="match status" value="1"/>
</dbReference>
<dbReference type="GO" id="GO:0016020">
    <property type="term" value="C:membrane"/>
    <property type="evidence" value="ECO:0007669"/>
    <property type="project" value="UniProtKB-SubCell"/>
</dbReference>
<dbReference type="Pfam" id="PF07963">
    <property type="entry name" value="N_methyl"/>
    <property type="match status" value="1"/>
</dbReference>
<dbReference type="InterPro" id="IPR000983">
    <property type="entry name" value="Bac_GSPG_pilin"/>
</dbReference>
<dbReference type="PANTHER" id="PTHR30093:SF44">
    <property type="entry name" value="TYPE II SECRETION SYSTEM CORE PROTEIN G"/>
    <property type="match status" value="1"/>
</dbReference>
<dbReference type="EMBL" id="PEWD01000085">
    <property type="protein sequence ID" value="PIU68285.1"/>
    <property type="molecule type" value="Genomic_DNA"/>
</dbReference>
<evidence type="ECO:0000313" key="8">
    <source>
        <dbReference type="Proteomes" id="UP000229916"/>
    </source>
</evidence>
<keyword evidence="3 6" id="KW-0812">Transmembrane</keyword>
<name>A0A2M7ALP5_UNCKA</name>
<gene>
    <name evidence="7" type="ORF">COS81_04535</name>
</gene>
<dbReference type="SUPFAM" id="SSF63446">
    <property type="entry name" value="Type I dockerin domain"/>
    <property type="match status" value="1"/>
</dbReference>
<evidence type="ECO:0000256" key="5">
    <source>
        <dbReference type="ARBA" id="ARBA00023136"/>
    </source>
</evidence>
<protein>
    <recommendedName>
        <fullName evidence="9">Dockerin domain-containing protein</fullName>
    </recommendedName>
</protein>
<accession>A0A2M7ALP5</accession>
<keyword evidence="2" id="KW-0488">Methylation</keyword>